<dbReference type="AlphaFoldDB" id="A0A369TM99"/>
<reference evidence="2 3" key="1">
    <citation type="submission" date="2018-07" db="EMBL/GenBank/DDBJ databases">
        <title>Thalassococcus profundi sp. nov., a marine bacterium isolated from deep seawater of Okinawa Trough.</title>
        <authorList>
            <person name="Yu M."/>
        </authorList>
    </citation>
    <scope>NUCLEOTIDE SEQUENCE [LARGE SCALE GENOMIC DNA]</scope>
    <source>
        <strain evidence="2 3">WRAS1</strain>
    </source>
</reference>
<feature type="chain" id="PRO_5016770785" description="DNA primase" evidence="1">
    <location>
        <begin position="24"/>
        <end position="103"/>
    </location>
</feature>
<evidence type="ECO:0000313" key="2">
    <source>
        <dbReference type="EMBL" id="RDD66398.1"/>
    </source>
</evidence>
<dbReference type="Proteomes" id="UP000253977">
    <property type="component" value="Unassembled WGS sequence"/>
</dbReference>
<feature type="signal peptide" evidence="1">
    <location>
        <begin position="1"/>
        <end position="23"/>
    </location>
</feature>
<evidence type="ECO:0008006" key="4">
    <source>
        <dbReference type="Google" id="ProtNLM"/>
    </source>
</evidence>
<dbReference type="RefSeq" id="WP_114510970.1">
    <property type="nucleotide sequence ID" value="NZ_QPMK01000006.1"/>
</dbReference>
<accession>A0A369TM99</accession>
<name>A0A369TM99_9RHOB</name>
<organism evidence="2 3">
    <name type="scientific">Thalassococcus profundi</name>
    <dbReference type="NCBI Taxonomy" id="2282382"/>
    <lineage>
        <taxon>Bacteria</taxon>
        <taxon>Pseudomonadati</taxon>
        <taxon>Pseudomonadota</taxon>
        <taxon>Alphaproteobacteria</taxon>
        <taxon>Rhodobacterales</taxon>
        <taxon>Roseobacteraceae</taxon>
        <taxon>Thalassococcus</taxon>
    </lineage>
</organism>
<dbReference type="EMBL" id="QPMK01000006">
    <property type="protein sequence ID" value="RDD66398.1"/>
    <property type="molecule type" value="Genomic_DNA"/>
</dbReference>
<dbReference type="OrthoDB" id="7875126at2"/>
<gene>
    <name evidence="2" type="ORF">DU478_10840</name>
</gene>
<keyword evidence="3" id="KW-1185">Reference proteome</keyword>
<sequence length="103" mass="10568">MSLRALCLSLAFVAAGPVASPVAAQTAEAECDVQRNVVMAVVEARTGGADRTAAIQDVSGSLSGEAEKYATVVPDLAAWIYELPEDQLGSGVGLGWMEACLAQ</sequence>
<protein>
    <recommendedName>
        <fullName evidence="4">DNA primase</fullName>
    </recommendedName>
</protein>
<evidence type="ECO:0000256" key="1">
    <source>
        <dbReference type="SAM" id="SignalP"/>
    </source>
</evidence>
<keyword evidence="1" id="KW-0732">Signal</keyword>
<evidence type="ECO:0000313" key="3">
    <source>
        <dbReference type="Proteomes" id="UP000253977"/>
    </source>
</evidence>
<proteinExistence type="predicted"/>
<comment type="caution">
    <text evidence="2">The sequence shown here is derived from an EMBL/GenBank/DDBJ whole genome shotgun (WGS) entry which is preliminary data.</text>
</comment>